<dbReference type="EMBL" id="JAUSUG010000011">
    <property type="protein sequence ID" value="MDQ0255482.1"/>
    <property type="molecule type" value="Genomic_DNA"/>
</dbReference>
<feature type="transmembrane region" description="Helical" evidence="1">
    <location>
        <begin position="12"/>
        <end position="30"/>
    </location>
</feature>
<keyword evidence="1" id="KW-0472">Membrane</keyword>
<dbReference type="Proteomes" id="UP001230005">
    <property type="component" value="Unassembled WGS sequence"/>
</dbReference>
<evidence type="ECO:0000313" key="2">
    <source>
        <dbReference type="EMBL" id="MDQ0255482.1"/>
    </source>
</evidence>
<evidence type="ECO:0000256" key="1">
    <source>
        <dbReference type="SAM" id="Phobius"/>
    </source>
</evidence>
<name>A0ABT9ZW74_9BACI</name>
<sequence length="55" mass="6058">MNTSLAQFMKIAVTAIVIIALLFSVGYSMIDTKTSEYETEVNNLPMPETSGSENR</sequence>
<dbReference type="RefSeq" id="WP_307326412.1">
    <property type="nucleotide sequence ID" value="NZ_JAUSUG010000011.1"/>
</dbReference>
<proteinExistence type="predicted"/>
<protein>
    <submittedName>
        <fullName evidence="2">Succinate dehydrogenase hydrophobic anchor subunit</fullName>
    </submittedName>
</protein>
<organism evidence="2 3">
    <name type="scientific">Evansella vedderi</name>
    <dbReference type="NCBI Taxonomy" id="38282"/>
    <lineage>
        <taxon>Bacteria</taxon>
        <taxon>Bacillati</taxon>
        <taxon>Bacillota</taxon>
        <taxon>Bacilli</taxon>
        <taxon>Bacillales</taxon>
        <taxon>Bacillaceae</taxon>
        <taxon>Evansella</taxon>
    </lineage>
</organism>
<keyword evidence="3" id="KW-1185">Reference proteome</keyword>
<keyword evidence="1" id="KW-1133">Transmembrane helix</keyword>
<evidence type="ECO:0000313" key="3">
    <source>
        <dbReference type="Proteomes" id="UP001230005"/>
    </source>
</evidence>
<accession>A0ABT9ZW74</accession>
<keyword evidence="1" id="KW-0812">Transmembrane</keyword>
<gene>
    <name evidence="2" type="ORF">J2S74_002864</name>
</gene>
<comment type="caution">
    <text evidence="2">The sequence shown here is derived from an EMBL/GenBank/DDBJ whole genome shotgun (WGS) entry which is preliminary data.</text>
</comment>
<reference evidence="2 3" key="1">
    <citation type="submission" date="2023-07" db="EMBL/GenBank/DDBJ databases">
        <title>Genomic Encyclopedia of Type Strains, Phase IV (KMG-IV): sequencing the most valuable type-strain genomes for metagenomic binning, comparative biology and taxonomic classification.</title>
        <authorList>
            <person name="Goeker M."/>
        </authorList>
    </citation>
    <scope>NUCLEOTIDE SEQUENCE [LARGE SCALE GENOMIC DNA]</scope>
    <source>
        <strain evidence="2 3">DSM 9768</strain>
    </source>
</reference>